<dbReference type="SMART" id="SM00903">
    <property type="entry name" value="Flavin_Reduct"/>
    <property type="match status" value="1"/>
</dbReference>
<dbReference type="PANTHER" id="PTHR30466:SF1">
    <property type="entry name" value="FMN REDUCTASE (NADH) RUTF"/>
    <property type="match status" value="1"/>
</dbReference>
<name>A0A4R5ANY6_9ACTN</name>
<accession>A0A4R5ANY6</accession>
<evidence type="ECO:0000313" key="3">
    <source>
        <dbReference type="EMBL" id="TDD73470.1"/>
    </source>
</evidence>
<dbReference type="Proteomes" id="UP000294513">
    <property type="component" value="Unassembled WGS sequence"/>
</dbReference>
<keyword evidence="4" id="KW-1185">Reference proteome</keyword>
<proteinExistence type="predicted"/>
<dbReference type="AlphaFoldDB" id="A0A4R5ANY6"/>
<dbReference type="InterPro" id="IPR050268">
    <property type="entry name" value="NADH-dep_flavin_reductase"/>
</dbReference>
<dbReference type="GO" id="GO:0010181">
    <property type="term" value="F:FMN binding"/>
    <property type="evidence" value="ECO:0007669"/>
    <property type="project" value="InterPro"/>
</dbReference>
<dbReference type="PANTHER" id="PTHR30466">
    <property type="entry name" value="FLAVIN REDUCTASE"/>
    <property type="match status" value="1"/>
</dbReference>
<evidence type="ECO:0000313" key="4">
    <source>
        <dbReference type="Proteomes" id="UP000294513"/>
    </source>
</evidence>
<dbReference type="Gene3D" id="2.30.110.10">
    <property type="entry name" value="Electron Transport, Fmn-binding Protein, Chain A"/>
    <property type="match status" value="1"/>
</dbReference>
<dbReference type="InterPro" id="IPR012349">
    <property type="entry name" value="Split_barrel_FMN-bd"/>
</dbReference>
<comment type="caution">
    <text evidence="3">The sequence shown here is derived from an EMBL/GenBank/DDBJ whole genome shotgun (WGS) entry which is preliminary data.</text>
</comment>
<dbReference type="SUPFAM" id="SSF50475">
    <property type="entry name" value="FMN-binding split barrel"/>
    <property type="match status" value="1"/>
</dbReference>
<dbReference type="Pfam" id="PF01613">
    <property type="entry name" value="Flavin_Reduct"/>
    <property type="match status" value="1"/>
</dbReference>
<dbReference type="InterPro" id="IPR002563">
    <property type="entry name" value="Flavin_Rdtase-like_dom"/>
</dbReference>
<keyword evidence="1" id="KW-0560">Oxidoreductase</keyword>
<organism evidence="3 4">
    <name type="scientific">Actinomadura rubrisoli</name>
    <dbReference type="NCBI Taxonomy" id="2530368"/>
    <lineage>
        <taxon>Bacteria</taxon>
        <taxon>Bacillati</taxon>
        <taxon>Actinomycetota</taxon>
        <taxon>Actinomycetes</taxon>
        <taxon>Streptosporangiales</taxon>
        <taxon>Thermomonosporaceae</taxon>
        <taxon>Actinomadura</taxon>
    </lineage>
</organism>
<evidence type="ECO:0000256" key="1">
    <source>
        <dbReference type="ARBA" id="ARBA00023002"/>
    </source>
</evidence>
<dbReference type="EMBL" id="SMKU01000257">
    <property type="protein sequence ID" value="TDD73470.1"/>
    <property type="molecule type" value="Genomic_DNA"/>
</dbReference>
<evidence type="ECO:0000259" key="2">
    <source>
        <dbReference type="SMART" id="SM00903"/>
    </source>
</evidence>
<feature type="domain" description="Flavin reductase like" evidence="2">
    <location>
        <begin position="1"/>
        <end position="144"/>
    </location>
</feature>
<sequence length="151" mass="15626">MGRFATGVTVITTVQPDGTPVGCTVSAFCSLSLDPPLVLVCIGKNRSMCHALPTAPGYVVNILSADQHPAALAFSRSGRGPFGAVATTPGPYGIPRLSGALAHVECDGYDVLDGGDHLIVLGRVTGLAVAEGRPLLYYQGRFMNVPEGCEL</sequence>
<dbReference type="GO" id="GO:0042602">
    <property type="term" value="F:riboflavin reductase (NADPH) activity"/>
    <property type="evidence" value="ECO:0007669"/>
    <property type="project" value="TreeGrafter"/>
</dbReference>
<protein>
    <submittedName>
        <fullName evidence="3">Flavin reductase</fullName>
    </submittedName>
</protein>
<dbReference type="OrthoDB" id="9792858at2"/>
<gene>
    <name evidence="3" type="ORF">E1298_33930</name>
</gene>
<reference evidence="3 4" key="1">
    <citation type="submission" date="2019-03" db="EMBL/GenBank/DDBJ databases">
        <title>Draft genome sequences of novel Actinobacteria.</title>
        <authorList>
            <person name="Sahin N."/>
            <person name="Ay H."/>
            <person name="Saygin H."/>
        </authorList>
    </citation>
    <scope>NUCLEOTIDE SEQUENCE [LARGE SCALE GENOMIC DNA]</scope>
    <source>
        <strain evidence="3 4">H3C3</strain>
    </source>
</reference>